<keyword evidence="1" id="KW-0732">Signal</keyword>
<protein>
    <recommendedName>
        <fullName evidence="4">Extracellular membrane protein CFEM domain-containing protein</fullName>
    </recommendedName>
</protein>
<comment type="caution">
    <text evidence="2">The sequence shown here is derived from an EMBL/GenBank/DDBJ whole genome shotgun (WGS) entry which is preliminary data.</text>
</comment>
<evidence type="ECO:0000256" key="1">
    <source>
        <dbReference type="SAM" id="SignalP"/>
    </source>
</evidence>
<dbReference type="RefSeq" id="XP_022390577.1">
    <property type="nucleotide sequence ID" value="XM_022532159.1"/>
</dbReference>
<feature type="signal peptide" evidence="1">
    <location>
        <begin position="1"/>
        <end position="23"/>
    </location>
</feature>
<dbReference type="OrthoDB" id="3446835at2759"/>
<feature type="chain" id="PRO_5009534482" description="Extracellular membrane protein CFEM domain-containing protein" evidence="1">
    <location>
        <begin position="24"/>
        <end position="87"/>
    </location>
</feature>
<evidence type="ECO:0008006" key="4">
    <source>
        <dbReference type="Google" id="ProtNLM"/>
    </source>
</evidence>
<dbReference type="Proteomes" id="UP000179179">
    <property type="component" value="Unassembled WGS sequence"/>
</dbReference>
<name>A0A1F8A542_9EURO</name>
<reference evidence="2 3" key="1">
    <citation type="journal article" date="2016" name="Genome Biol. Evol.">
        <title>Draft genome sequence of an aflatoxigenic Aspergillus species, A. bombycis.</title>
        <authorList>
            <person name="Moore G.G."/>
            <person name="Mack B.M."/>
            <person name="Beltz S.B."/>
            <person name="Gilbert M.K."/>
        </authorList>
    </citation>
    <scope>NUCLEOTIDE SEQUENCE [LARGE SCALE GENOMIC DNA]</scope>
    <source>
        <strain evidence="3">NRRL 26010</strain>
    </source>
</reference>
<accession>A0A1F8A542</accession>
<dbReference type="AlphaFoldDB" id="A0A1F8A542"/>
<proteinExistence type="predicted"/>
<evidence type="ECO:0000313" key="3">
    <source>
        <dbReference type="Proteomes" id="UP000179179"/>
    </source>
</evidence>
<dbReference type="GeneID" id="34448420"/>
<organism evidence="2 3">
    <name type="scientific">Aspergillus bombycis</name>
    <dbReference type="NCBI Taxonomy" id="109264"/>
    <lineage>
        <taxon>Eukaryota</taxon>
        <taxon>Fungi</taxon>
        <taxon>Dikarya</taxon>
        <taxon>Ascomycota</taxon>
        <taxon>Pezizomycotina</taxon>
        <taxon>Eurotiomycetes</taxon>
        <taxon>Eurotiomycetidae</taxon>
        <taxon>Eurotiales</taxon>
        <taxon>Aspergillaceae</taxon>
        <taxon>Aspergillus</taxon>
    </lineage>
</organism>
<evidence type="ECO:0000313" key="2">
    <source>
        <dbReference type="EMBL" id="OGM46860.1"/>
    </source>
</evidence>
<sequence length="87" mass="9412">MQLSSILQATFVMALGLSNVALACNGKEQDCCWKDVNGCLNQHWPIRNDDTCVTQKYLDQMCNKFGVSCGADCCSISTGKGRACPNS</sequence>
<gene>
    <name evidence="2" type="ORF">ABOM_005030</name>
</gene>
<keyword evidence="3" id="KW-1185">Reference proteome</keyword>
<dbReference type="EMBL" id="LYCR01000028">
    <property type="protein sequence ID" value="OGM46860.1"/>
    <property type="molecule type" value="Genomic_DNA"/>
</dbReference>